<protein>
    <recommendedName>
        <fullName evidence="2">Baseplate protein J-like domain-containing protein</fullName>
    </recommendedName>
</protein>
<feature type="non-terminal residue" evidence="1">
    <location>
        <position position="1"/>
    </location>
</feature>
<feature type="non-terminal residue" evidence="1">
    <location>
        <position position="266"/>
    </location>
</feature>
<evidence type="ECO:0008006" key="2">
    <source>
        <dbReference type="Google" id="ProtNLM"/>
    </source>
</evidence>
<evidence type="ECO:0000313" key="1">
    <source>
        <dbReference type="EMBL" id="GAG03171.1"/>
    </source>
</evidence>
<dbReference type="EMBL" id="BARS01026665">
    <property type="protein sequence ID" value="GAG03171.1"/>
    <property type="molecule type" value="Genomic_DNA"/>
</dbReference>
<sequence>DAGFTTWTEFSSLFLMDPSDEGYTSRRTDTGRRLSFGNGLIGVQPDPGATVLVTAQVTNGASGNVIAGSIREGERIYVTTLGGLNQIVNYEVINNAPATGGADEESLEAIRSNAIASITALRRLVTEGDYENINVIEPNLPIAQNSLPILKRSDLQVNEIELFSGILYGTGTEEVDNLVPTRNAVLTVPPTTDRIPRDTVVTIGADQYYTLFDLNIETLNTVALYDYIIYEVALIPALETSYPTVYDLYADLLTVTRSGTEGIFEL</sequence>
<proteinExistence type="predicted"/>
<gene>
    <name evidence="1" type="ORF">S01H1_42004</name>
</gene>
<comment type="caution">
    <text evidence="1">The sequence shown here is derived from an EMBL/GenBank/DDBJ whole genome shotgun (WGS) entry which is preliminary data.</text>
</comment>
<reference evidence="1" key="1">
    <citation type="journal article" date="2014" name="Front. Microbiol.">
        <title>High frequency of phylogenetically diverse reductive dehalogenase-homologous genes in deep subseafloor sedimentary metagenomes.</title>
        <authorList>
            <person name="Kawai M."/>
            <person name="Futagami T."/>
            <person name="Toyoda A."/>
            <person name="Takaki Y."/>
            <person name="Nishi S."/>
            <person name="Hori S."/>
            <person name="Arai W."/>
            <person name="Tsubouchi T."/>
            <person name="Morono Y."/>
            <person name="Uchiyama I."/>
            <person name="Ito T."/>
            <person name="Fujiyama A."/>
            <person name="Inagaki F."/>
            <person name="Takami H."/>
        </authorList>
    </citation>
    <scope>NUCLEOTIDE SEQUENCE</scope>
    <source>
        <strain evidence="1">Expedition CK06-06</strain>
    </source>
</reference>
<organism evidence="1">
    <name type="scientific">marine sediment metagenome</name>
    <dbReference type="NCBI Taxonomy" id="412755"/>
    <lineage>
        <taxon>unclassified sequences</taxon>
        <taxon>metagenomes</taxon>
        <taxon>ecological metagenomes</taxon>
    </lineage>
</organism>
<accession>X0VRJ2</accession>
<name>X0VRJ2_9ZZZZ</name>
<dbReference type="AlphaFoldDB" id="X0VRJ2"/>